<accession>A0A6J2UH58</accession>
<dbReference type="RefSeq" id="XP_030386482.1">
    <property type="nucleotide sequence ID" value="XM_030530622.1"/>
</dbReference>
<evidence type="ECO:0000313" key="1">
    <source>
        <dbReference type="Proteomes" id="UP000504634"/>
    </source>
</evidence>
<dbReference type="AlphaFoldDB" id="A0A6J2UH58"/>
<dbReference type="GeneID" id="115633229"/>
<sequence>MAKGAIRRWLSQAFGVLRRRPSAHAVEVKKEVCGGCLGMSALMRNVWHLFVRGKSGARGLELSKMPLLLPPVAPSEPMIPFDAAKTAALRSARRAGKSRTNDSPLRIRDGVCNRGLYYMRLGPQSTPDRVLAKR</sequence>
<protein>
    <submittedName>
        <fullName evidence="2">Uncharacterized protein LOC115633229</fullName>
    </submittedName>
</protein>
<evidence type="ECO:0000313" key="2">
    <source>
        <dbReference type="RefSeq" id="XP_030386482.1"/>
    </source>
</evidence>
<keyword evidence="1" id="KW-1185">Reference proteome</keyword>
<gene>
    <name evidence="2" type="primary">LOC115633229</name>
</gene>
<name>A0A6J2UH58_DROLE</name>
<proteinExistence type="predicted"/>
<dbReference type="Proteomes" id="UP000504634">
    <property type="component" value="Unplaced"/>
</dbReference>
<organism evidence="1 2">
    <name type="scientific">Drosophila lebanonensis</name>
    <name type="common">Fruit fly</name>
    <name type="synonym">Scaptodrosophila lebanonensis</name>
    <dbReference type="NCBI Taxonomy" id="7225"/>
    <lineage>
        <taxon>Eukaryota</taxon>
        <taxon>Metazoa</taxon>
        <taxon>Ecdysozoa</taxon>
        <taxon>Arthropoda</taxon>
        <taxon>Hexapoda</taxon>
        <taxon>Insecta</taxon>
        <taxon>Pterygota</taxon>
        <taxon>Neoptera</taxon>
        <taxon>Endopterygota</taxon>
        <taxon>Diptera</taxon>
        <taxon>Brachycera</taxon>
        <taxon>Muscomorpha</taxon>
        <taxon>Ephydroidea</taxon>
        <taxon>Drosophilidae</taxon>
        <taxon>Scaptodrosophila</taxon>
    </lineage>
</organism>
<reference evidence="2" key="1">
    <citation type="submission" date="2025-08" db="UniProtKB">
        <authorList>
            <consortium name="RefSeq"/>
        </authorList>
    </citation>
    <scope>IDENTIFICATION</scope>
    <source>
        <strain evidence="2">11010-0011.00</strain>
        <tissue evidence="2">Whole body</tissue>
    </source>
</reference>